<dbReference type="Proteomes" id="UP000094622">
    <property type="component" value="Unassembled WGS sequence"/>
</dbReference>
<gene>
    <name evidence="1" type="ORF">A6302_00575</name>
</gene>
<dbReference type="RefSeq" id="WP_069305721.1">
    <property type="nucleotide sequence ID" value="NZ_MCRJ01000008.1"/>
</dbReference>
<protein>
    <recommendedName>
        <fullName evidence="3">DUF924 domain-containing protein</fullName>
    </recommendedName>
</protein>
<dbReference type="OrthoDB" id="7593450at2"/>
<evidence type="ECO:0000313" key="1">
    <source>
        <dbReference type="EMBL" id="ODN72060.1"/>
    </source>
</evidence>
<organism evidence="1 2">
    <name type="scientific">Methylobrevis pamukkalensis</name>
    <dbReference type="NCBI Taxonomy" id="1439726"/>
    <lineage>
        <taxon>Bacteria</taxon>
        <taxon>Pseudomonadati</taxon>
        <taxon>Pseudomonadota</taxon>
        <taxon>Alphaproteobacteria</taxon>
        <taxon>Hyphomicrobiales</taxon>
        <taxon>Pleomorphomonadaceae</taxon>
        <taxon>Methylobrevis</taxon>
    </lineage>
</organism>
<name>A0A1E3H6W3_9HYPH</name>
<dbReference type="Pfam" id="PF06041">
    <property type="entry name" value="DUF924"/>
    <property type="match status" value="1"/>
</dbReference>
<proteinExistence type="predicted"/>
<dbReference type="Gene3D" id="1.20.58.320">
    <property type="entry name" value="TPR-like"/>
    <property type="match status" value="1"/>
</dbReference>
<reference evidence="1 2" key="1">
    <citation type="submission" date="2016-07" db="EMBL/GenBank/DDBJ databases">
        <title>Draft Genome Sequence of Methylobrevis pamukkalensis PK2.</title>
        <authorList>
            <person name="Vasilenko O.V."/>
            <person name="Doronina N.V."/>
            <person name="Shmareva M.N."/>
            <person name="Tarlachkov S.V."/>
            <person name="Mustakhimov I."/>
            <person name="Trotsenko Y.A."/>
        </authorList>
    </citation>
    <scope>NUCLEOTIDE SEQUENCE [LARGE SCALE GENOMIC DNA]</scope>
    <source>
        <strain evidence="1 2">PK2</strain>
    </source>
</reference>
<evidence type="ECO:0000313" key="2">
    <source>
        <dbReference type="Proteomes" id="UP000094622"/>
    </source>
</evidence>
<dbReference type="InterPro" id="IPR010323">
    <property type="entry name" value="DUF924"/>
</dbReference>
<comment type="caution">
    <text evidence="1">The sequence shown here is derived from an EMBL/GenBank/DDBJ whole genome shotgun (WGS) entry which is preliminary data.</text>
</comment>
<dbReference type="InterPro" id="IPR011990">
    <property type="entry name" value="TPR-like_helical_dom_sf"/>
</dbReference>
<dbReference type="Gene3D" id="1.25.40.10">
    <property type="entry name" value="Tetratricopeptide repeat domain"/>
    <property type="match status" value="1"/>
</dbReference>
<keyword evidence="2" id="KW-1185">Reference proteome</keyword>
<dbReference type="EMBL" id="MCRJ01000008">
    <property type="protein sequence ID" value="ODN72060.1"/>
    <property type="molecule type" value="Genomic_DNA"/>
</dbReference>
<dbReference type="SUPFAM" id="SSF48452">
    <property type="entry name" value="TPR-like"/>
    <property type="match status" value="1"/>
</dbReference>
<dbReference type="AlphaFoldDB" id="A0A1E3H6W3"/>
<accession>A0A1E3H6W3</accession>
<evidence type="ECO:0008006" key="3">
    <source>
        <dbReference type="Google" id="ProtNLM"/>
    </source>
</evidence>
<sequence>MVADDEALDVLFFWWQAGPARWFAKDDDFDADIKARFADLHRRASAGTCDAWAETREGMLALILVLDQFSRNLGRGTPAAFANDPKALELARIAVGRGDDRAFPVEARAFFYLPFMHAESLADQERCVDFCRVGCTRDTYTFALEHMDIVRRFGRFPHRNAVLGRRSTPAELAYIESGGFSG</sequence>